<accession>A0A917UBU3</accession>
<dbReference type="InterPro" id="IPR001279">
    <property type="entry name" value="Metallo-B-lactamas"/>
</dbReference>
<dbReference type="Proteomes" id="UP000642070">
    <property type="component" value="Unassembled WGS sequence"/>
</dbReference>
<keyword evidence="3 6" id="KW-0378">Hydrolase</keyword>
<dbReference type="AlphaFoldDB" id="A0A917UBU3"/>
<dbReference type="PANTHER" id="PTHR42978:SF6">
    <property type="entry name" value="QUORUM-QUENCHING LACTONASE YTNP-RELATED"/>
    <property type="match status" value="1"/>
</dbReference>
<feature type="domain" description="Metallo-beta-lactamase" evidence="5">
    <location>
        <begin position="59"/>
        <end position="258"/>
    </location>
</feature>
<evidence type="ECO:0000313" key="7">
    <source>
        <dbReference type="Proteomes" id="UP000642070"/>
    </source>
</evidence>
<dbReference type="CDD" id="cd07720">
    <property type="entry name" value="OPHC2-like_MBL-fold"/>
    <property type="match status" value="1"/>
</dbReference>
<dbReference type="GO" id="GO:0046872">
    <property type="term" value="F:metal ion binding"/>
    <property type="evidence" value="ECO:0007669"/>
    <property type="project" value="UniProtKB-KW"/>
</dbReference>
<evidence type="ECO:0000256" key="3">
    <source>
        <dbReference type="ARBA" id="ARBA00022801"/>
    </source>
</evidence>
<dbReference type="EMBL" id="BMPI01000077">
    <property type="protein sequence ID" value="GGM78226.1"/>
    <property type="molecule type" value="Genomic_DNA"/>
</dbReference>
<evidence type="ECO:0000256" key="4">
    <source>
        <dbReference type="ARBA" id="ARBA00022833"/>
    </source>
</evidence>
<comment type="caution">
    <text evidence="6">The sequence shown here is derived from an EMBL/GenBank/DDBJ whole genome shotgun (WGS) entry which is preliminary data.</text>
</comment>
<comment type="similarity">
    <text evidence="1">Belongs to the metallo-beta-lactamase superfamily.</text>
</comment>
<protein>
    <submittedName>
        <fullName evidence="6">MBL fold hydrolase</fullName>
    </submittedName>
</protein>
<keyword evidence="2" id="KW-0479">Metal-binding</keyword>
<name>A0A917UBU3_9ACTN</name>
<organism evidence="6 7">
    <name type="scientific">Dactylosporangium sucinum</name>
    <dbReference type="NCBI Taxonomy" id="1424081"/>
    <lineage>
        <taxon>Bacteria</taxon>
        <taxon>Bacillati</taxon>
        <taxon>Actinomycetota</taxon>
        <taxon>Actinomycetes</taxon>
        <taxon>Micromonosporales</taxon>
        <taxon>Micromonosporaceae</taxon>
        <taxon>Dactylosporangium</taxon>
    </lineage>
</organism>
<dbReference type="SUPFAM" id="SSF56281">
    <property type="entry name" value="Metallo-hydrolase/oxidoreductase"/>
    <property type="match status" value="1"/>
</dbReference>
<dbReference type="SMART" id="SM00849">
    <property type="entry name" value="Lactamase_B"/>
    <property type="match status" value="1"/>
</dbReference>
<keyword evidence="4" id="KW-0862">Zinc</keyword>
<evidence type="ECO:0000259" key="5">
    <source>
        <dbReference type="SMART" id="SM00849"/>
    </source>
</evidence>
<dbReference type="InterPro" id="IPR036866">
    <property type="entry name" value="RibonucZ/Hydroxyglut_hydro"/>
</dbReference>
<dbReference type="PANTHER" id="PTHR42978">
    <property type="entry name" value="QUORUM-QUENCHING LACTONASE YTNP-RELATED-RELATED"/>
    <property type="match status" value="1"/>
</dbReference>
<evidence type="ECO:0000256" key="2">
    <source>
        <dbReference type="ARBA" id="ARBA00022723"/>
    </source>
</evidence>
<gene>
    <name evidence="6" type="ORF">GCM10007977_094670</name>
</gene>
<reference evidence="6" key="2">
    <citation type="submission" date="2020-09" db="EMBL/GenBank/DDBJ databases">
        <authorList>
            <person name="Sun Q."/>
            <person name="Ohkuma M."/>
        </authorList>
    </citation>
    <scope>NUCLEOTIDE SEQUENCE</scope>
    <source>
        <strain evidence="6">JCM 19831</strain>
    </source>
</reference>
<dbReference type="GO" id="GO:0016787">
    <property type="term" value="F:hydrolase activity"/>
    <property type="evidence" value="ECO:0007669"/>
    <property type="project" value="UniProtKB-KW"/>
</dbReference>
<evidence type="ECO:0000256" key="1">
    <source>
        <dbReference type="ARBA" id="ARBA00007749"/>
    </source>
</evidence>
<evidence type="ECO:0000313" key="6">
    <source>
        <dbReference type="EMBL" id="GGM78226.1"/>
    </source>
</evidence>
<dbReference type="Gene3D" id="3.60.15.10">
    <property type="entry name" value="Ribonuclease Z/Hydroxyacylglutathione hydrolase-like"/>
    <property type="match status" value="1"/>
</dbReference>
<dbReference type="InterPro" id="IPR051013">
    <property type="entry name" value="MBL_superfamily_lactonases"/>
</dbReference>
<dbReference type="RefSeq" id="WP_190256631.1">
    <property type="nucleotide sequence ID" value="NZ_BMPI01000077.1"/>
</dbReference>
<reference evidence="6" key="1">
    <citation type="journal article" date="2014" name="Int. J. Syst. Evol. Microbiol.">
        <title>Complete genome sequence of Corynebacterium casei LMG S-19264T (=DSM 44701T), isolated from a smear-ripened cheese.</title>
        <authorList>
            <consortium name="US DOE Joint Genome Institute (JGI-PGF)"/>
            <person name="Walter F."/>
            <person name="Albersmeier A."/>
            <person name="Kalinowski J."/>
            <person name="Ruckert C."/>
        </authorList>
    </citation>
    <scope>NUCLEOTIDE SEQUENCE</scope>
    <source>
        <strain evidence="6">JCM 19831</strain>
    </source>
</reference>
<sequence length="281" mass="30271">MRVGDLDVLGVPDGIGHVRPAELYLAGGKRPEELGKGGRDEDWAEHRDLCLPDGRLEMPVGTFLIRTGDRVILVDAGYGPQAPASVSGTRLMDNLARAGVAPHDVTDVVLTHLHMDHIGWSAVDGVATFPRAVYRCHAADWRYFVETSGTEDARYREVAAATLAPIADRFTTWSGDETLAPGVDAVVAAGHTPGCTTVVLSSGGERTVLIGDVVHHPVQLLDDAWARVVDVDERQARDTQVRLVDEFIRDGTPVVGAHFPGLRPGRIVVDGSGRRQWAPSD</sequence>
<dbReference type="Pfam" id="PF00753">
    <property type="entry name" value="Lactamase_B"/>
    <property type="match status" value="1"/>
</dbReference>
<proteinExistence type="inferred from homology"/>
<keyword evidence="7" id="KW-1185">Reference proteome</keyword>